<sequence>MPVRSARVGSALVAARAVVALVVVVAVVMGGVLVGVAATTDADADAGAVEGGGSSWLVTIEPGVLPEAKSAVRDRLRAGEWAYTFPDAHDAAFFKEEDAASRQWQQRKVELRLLHERWRSRQKDVEQTDREGGDTPVKGGDGEQRGAGAVSLTEYFTERRVQRRQIERLKQQALHNVSGEEGVAAARALVEAEVESLWHRVAEATAGDTAAYEQYLGLVERHFPHTVVNTTAATAAPSAVASGLPTSLLRLPLVLDGAVLPVMEREVTNLRELWRRRRASGEAGPTDVNLQRLFTVVEESKSVAVAVATLVEPVADAAVSWVAATLTATRAAIVVNDESTEAKRAELKQLLRRQSRLREVTRVLEKHSKTYQSVVRRGQLPNAEATLVALQLLAQQRLGDEVSGLVEELPVLSTTAPLSGLLEQEWRTHLCAPFGFCVLVTAAIVWVCEELKERCLSRVRASRLRPPERSLRGVVTAAPSRARHAFMMVAMVELAAPALLPAVVLLAHLRGVKAWVWAAVALMRPSQRALCLATVLCLTVANCAAATAAKRLFQFVDPAVCRRRIAKTK</sequence>
<feature type="transmembrane region" description="Helical" evidence="2">
    <location>
        <begin position="485"/>
        <end position="509"/>
    </location>
</feature>
<keyword evidence="2" id="KW-1133">Transmembrane helix</keyword>
<organism evidence="3 4">
    <name type="scientific">Novymonas esmeraldas</name>
    <dbReference type="NCBI Taxonomy" id="1808958"/>
    <lineage>
        <taxon>Eukaryota</taxon>
        <taxon>Discoba</taxon>
        <taxon>Euglenozoa</taxon>
        <taxon>Kinetoplastea</taxon>
        <taxon>Metakinetoplastina</taxon>
        <taxon>Trypanosomatida</taxon>
        <taxon>Trypanosomatidae</taxon>
        <taxon>Novymonas</taxon>
    </lineage>
</organism>
<comment type="caution">
    <text evidence="3">The sequence shown here is derived from an EMBL/GenBank/DDBJ whole genome shotgun (WGS) entry which is preliminary data.</text>
</comment>
<protein>
    <submittedName>
        <fullName evidence="3">Uncharacterized protein</fullName>
    </submittedName>
</protein>
<feature type="region of interest" description="Disordered" evidence="1">
    <location>
        <begin position="122"/>
        <end position="148"/>
    </location>
</feature>
<evidence type="ECO:0000313" key="4">
    <source>
        <dbReference type="Proteomes" id="UP001430356"/>
    </source>
</evidence>
<feature type="transmembrane region" description="Helical" evidence="2">
    <location>
        <begin position="529"/>
        <end position="549"/>
    </location>
</feature>
<keyword evidence="4" id="KW-1185">Reference proteome</keyword>
<reference evidence="3 4" key="1">
    <citation type="journal article" date="2021" name="MBio">
        <title>A New Model Trypanosomatid, Novymonas esmeraldas: Genomic Perception of Its 'Candidatus Pandoraea novymonadis' Endosymbiont.</title>
        <authorList>
            <person name="Zakharova A."/>
            <person name="Saura A."/>
            <person name="Butenko A."/>
            <person name="Podesvova L."/>
            <person name="Warmusova S."/>
            <person name="Kostygov A.Y."/>
            <person name="Nenarokova A."/>
            <person name="Lukes J."/>
            <person name="Opperdoes F.R."/>
            <person name="Yurchenko V."/>
        </authorList>
    </citation>
    <scope>NUCLEOTIDE SEQUENCE [LARGE SCALE GENOMIC DNA]</scope>
    <source>
        <strain evidence="3 4">E262AT.01</strain>
    </source>
</reference>
<name>A0AAW0F634_9TRYP</name>
<keyword evidence="2" id="KW-0472">Membrane</keyword>
<keyword evidence="2" id="KW-0812">Transmembrane</keyword>
<evidence type="ECO:0000256" key="1">
    <source>
        <dbReference type="SAM" id="MobiDB-lite"/>
    </source>
</evidence>
<evidence type="ECO:0000313" key="3">
    <source>
        <dbReference type="EMBL" id="KAK7201718.1"/>
    </source>
</evidence>
<feature type="transmembrane region" description="Helical" evidence="2">
    <location>
        <begin position="12"/>
        <end position="38"/>
    </location>
</feature>
<dbReference type="Proteomes" id="UP001430356">
    <property type="component" value="Unassembled WGS sequence"/>
</dbReference>
<dbReference type="AlphaFoldDB" id="A0AAW0F634"/>
<evidence type="ECO:0000256" key="2">
    <source>
        <dbReference type="SAM" id="Phobius"/>
    </source>
</evidence>
<accession>A0AAW0F634</accession>
<feature type="compositionally biased region" description="Basic and acidic residues" evidence="1">
    <location>
        <begin position="122"/>
        <end position="133"/>
    </location>
</feature>
<proteinExistence type="predicted"/>
<dbReference type="EMBL" id="JAECZO010000019">
    <property type="protein sequence ID" value="KAK7201718.1"/>
    <property type="molecule type" value="Genomic_DNA"/>
</dbReference>
<gene>
    <name evidence="3" type="ORF">NESM_000237200</name>
</gene>